<sequence>MKKTLLSSLFLVCLTLLSFAQDTKELNWIDFQQDKSIKLHGQLWGDQVKDRFDRLPASYETKVRKEVWGLSKNSAGIYLDFHTEADSIVLKYRYNGKESLKNMTSIGVSGVDLYAYTKDKRWIWVRWKYESFKQEDMTISFGGLKPDQVIKYRLYFPLYNSVSDFKMGLSQNAQLKQLSNTAKPIIVYGTSIAQGASASRAGLAWTAFLGRKVNAPVVNLGFSGNGRLEKELVDLIASEEASIYVIDCLPNLVAFSNEEVYQRLVYALKTLRSKHPKTPIVFTEHADATIDLLNNDSQKEYQRVNQNFRKFVAENITGKDKNVYVVSAESIGLGVDDTIDGIHPSDMGMKKYADAYLKVISAIK</sequence>
<dbReference type="GO" id="GO:0016787">
    <property type="term" value="F:hydrolase activity"/>
    <property type="evidence" value="ECO:0007669"/>
    <property type="project" value="UniProtKB-KW"/>
</dbReference>
<proteinExistence type="predicted"/>
<dbReference type="Gene3D" id="3.40.50.1110">
    <property type="entry name" value="SGNH hydrolase"/>
    <property type="match status" value="1"/>
</dbReference>
<feature type="domain" description="SGNH hydrolase-type esterase" evidence="2">
    <location>
        <begin position="183"/>
        <end position="360"/>
    </location>
</feature>
<protein>
    <submittedName>
        <fullName evidence="4">SGNH/GDSL hydrolase family protein</fullName>
    </submittedName>
</protein>
<evidence type="ECO:0000313" key="5">
    <source>
        <dbReference type="Proteomes" id="UP001597118"/>
    </source>
</evidence>
<dbReference type="InterPro" id="IPR013830">
    <property type="entry name" value="SGNH_hydro"/>
</dbReference>
<feature type="domain" description="SGNH hydrolase-type esterase N-terminal" evidence="3">
    <location>
        <begin position="27"/>
        <end position="175"/>
    </location>
</feature>
<organism evidence="4 5">
    <name type="scientific">Pseudopedobacter beijingensis</name>
    <dbReference type="NCBI Taxonomy" id="1207056"/>
    <lineage>
        <taxon>Bacteria</taxon>
        <taxon>Pseudomonadati</taxon>
        <taxon>Bacteroidota</taxon>
        <taxon>Sphingobacteriia</taxon>
        <taxon>Sphingobacteriales</taxon>
        <taxon>Sphingobacteriaceae</taxon>
        <taxon>Pseudopedobacter</taxon>
    </lineage>
</organism>
<dbReference type="RefSeq" id="WP_379664094.1">
    <property type="nucleotide sequence ID" value="NZ_JBHUDG010000050.1"/>
</dbReference>
<dbReference type="InterPro" id="IPR032740">
    <property type="entry name" value="GxDLY"/>
</dbReference>
<reference evidence="5" key="1">
    <citation type="journal article" date="2019" name="Int. J. Syst. Evol. Microbiol.">
        <title>The Global Catalogue of Microorganisms (GCM) 10K type strain sequencing project: providing services to taxonomists for standard genome sequencing and annotation.</title>
        <authorList>
            <consortium name="The Broad Institute Genomics Platform"/>
            <consortium name="The Broad Institute Genome Sequencing Center for Infectious Disease"/>
            <person name="Wu L."/>
            <person name="Ma J."/>
        </authorList>
    </citation>
    <scope>NUCLEOTIDE SEQUENCE [LARGE SCALE GENOMIC DNA]</scope>
    <source>
        <strain evidence="5">CCUG 53762</strain>
    </source>
</reference>
<comment type="caution">
    <text evidence="4">The sequence shown here is derived from an EMBL/GenBank/DDBJ whole genome shotgun (WGS) entry which is preliminary data.</text>
</comment>
<dbReference type="SUPFAM" id="SSF52266">
    <property type="entry name" value="SGNH hydrolase"/>
    <property type="match status" value="1"/>
</dbReference>
<feature type="signal peptide" evidence="1">
    <location>
        <begin position="1"/>
        <end position="20"/>
    </location>
</feature>
<name>A0ABW4II37_9SPHI</name>
<dbReference type="PANTHER" id="PTHR30383">
    <property type="entry name" value="THIOESTERASE 1/PROTEASE 1/LYSOPHOSPHOLIPASE L1"/>
    <property type="match status" value="1"/>
</dbReference>
<evidence type="ECO:0000259" key="2">
    <source>
        <dbReference type="Pfam" id="PF14606"/>
    </source>
</evidence>
<dbReference type="Proteomes" id="UP001597118">
    <property type="component" value="Unassembled WGS sequence"/>
</dbReference>
<accession>A0ABW4II37</accession>
<keyword evidence="5" id="KW-1185">Reference proteome</keyword>
<dbReference type="EMBL" id="JBHUDG010000050">
    <property type="protein sequence ID" value="MFD1631728.1"/>
    <property type="molecule type" value="Genomic_DNA"/>
</dbReference>
<dbReference type="Pfam" id="PF14606">
    <property type="entry name" value="Lipase_GDSL_3"/>
    <property type="match status" value="1"/>
</dbReference>
<evidence type="ECO:0000259" key="3">
    <source>
        <dbReference type="Pfam" id="PF14607"/>
    </source>
</evidence>
<dbReference type="InterPro" id="IPR036514">
    <property type="entry name" value="SGNH_hydro_sf"/>
</dbReference>
<dbReference type="PANTHER" id="PTHR30383:SF29">
    <property type="entry name" value="SGNH HYDROLASE-TYPE ESTERASE DOMAIN-CONTAINING PROTEIN"/>
    <property type="match status" value="1"/>
</dbReference>
<dbReference type="Pfam" id="PF14607">
    <property type="entry name" value="GxDLY"/>
    <property type="match status" value="1"/>
</dbReference>
<dbReference type="InterPro" id="IPR051532">
    <property type="entry name" value="Ester_Hydrolysis_Enzymes"/>
</dbReference>
<keyword evidence="4" id="KW-0378">Hydrolase</keyword>
<evidence type="ECO:0000256" key="1">
    <source>
        <dbReference type="SAM" id="SignalP"/>
    </source>
</evidence>
<feature type="chain" id="PRO_5046991068" evidence="1">
    <location>
        <begin position="21"/>
        <end position="364"/>
    </location>
</feature>
<keyword evidence="1" id="KW-0732">Signal</keyword>
<evidence type="ECO:0000313" key="4">
    <source>
        <dbReference type="EMBL" id="MFD1631728.1"/>
    </source>
</evidence>
<dbReference type="Gene3D" id="2.60.120.260">
    <property type="entry name" value="Galactose-binding domain-like"/>
    <property type="match status" value="1"/>
</dbReference>
<gene>
    <name evidence="4" type="ORF">ACFSAH_17780</name>
</gene>